<sequence length="66" mass="7191">MAISPDEKGEIAFGHPSVVFLLQSVSPMLRLRAIALVAALVAKRATVSEALSKMRSISSRQHCARW</sequence>
<evidence type="ECO:0000313" key="2">
    <source>
        <dbReference type="Proteomes" id="UP001595683"/>
    </source>
</evidence>
<name>A0ABV7V227_9SPHN</name>
<accession>A0ABV7V227</accession>
<keyword evidence="2" id="KW-1185">Reference proteome</keyword>
<dbReference type="Proteomes" id="UP001595683">
    <property type="component" value="Unassembled WGS sequence"/>
</dbReference>
<evidence type="ECO:0008006" key="3">
    <source>
        <dbReference type="Google" id="ProtNLM"/>
    </source>
</evidence>
<reference evidence="2" key="1">
    <citation type="journal article" date="2019" name="Int. J. Syst. Evol. Microbiol.">
        <title>The Global Catalogue of Microorganisms (GCM) 10K type strain sequencing project: providing services to taxonomists for standard genome sequencing and annotation.</title>
        <authorList>
            <consortium name="The Broad Institute Genomics Platform"/>
            <consortium name="The Broad Institute Genome Sequencing Center for Infectious Disease"/>
            <person name="Wu L."/>
            <person name="Ma J."/>
        </authorList>
    </citation>
    <scope>NUCLEOTIDE SEQUENCE [LARGE SCALE GENOMIC DNA]</scope>
    <source>
        <strain evidence="2">KCTC 42224</strain>
    </source>
</reference>
<dbReference type="RefSeq" id="WP_191322337.1">
    <property type="nucleotide sequence ID" value="NZ_BMZP01000001.1"/>
</dbReference>
<gene>
    <name evidence="1" type="ORF">ACFOOT_06315</name>
</gene>
<proteinExistence type="predicted"/>
<protein>
    <recommendedName>
        <fullName evidence="3">HEAT repeat protein</fullName>
    </recommendedName>
</protein>
<dbReference type="EMBL" id="JBHRYE010000011">
    <property type="protein sequence ID" value="MFC3671032.1"/>
    <property type="molecule type" value="Genomic_DNA"/>
</dbReference>
<organism evidence="1 2">
    <name type="scientific">Novosphingobium pokkalii</name>
    <dbReference type="NCBI Taxonomy" id="1770194"/>
    <lineage>
        <taxon>Bacteria</taxon>
        <taxon>Pseudomonadati</taxon>
        <taxon>Pseudomonadota</taxon>
        <taxon>Alphaproteobacteria</taxon>
        <taxon>Sphingomonadales</taxon>
        <taxon>Sphingomonadaceae</taxon>
        <taxon>Novosphingobium</taxon>
    </lineage>
</organism>
<comment type="caution">
    <text evidence="1">The sequence shown here is derived from an EMBL/GenBank/DDBJ whole genome shotgun (WGS) entry which is preliminary data.</text>
</comment>
<evidence type="ECO:0000313" key="1">
    <source>
        <dbReference type="EMBL" id="MFC3671032.1"/>
    </source>
</evidence>